<reference evidence="6" key="1">
    <citation type="submission" date="2016-06" db="UniProtKB">
        <authorList>
            <consortium name="WormBaseParasite"/>
        </authorList>
    </citation>
    <scope>IDENTIFICATION</scope>
</reference>
<dbReference type="GO" id="GO:0008285">
    <property type="term" value="P:negative regulation of cell population proliferation"/>
    <property type="evidence" value="ECO:0007669"/>
    <property type="project" value="TreeGrafter"/>
</dbReference>
<name>A0A183UP68_TOXCA</name>
<evidence type="ECO:0000313" key="5">
    <source>
        <dbReference type="Proteomes" id="UP000050794"/>
    </source>
</evidence>
<dbReference type="Gene3D" id="2.20.70.10">
    <property type="match status" value="2"/>
</dbReference>
<dbReference type="EMBL" id="UYWY01020449">
    <property type="protein sequence ID" value="VDM41609.1"/>
    <property type="molecule type" value="Genomic_DNA"/>
</dbReference>
<sequence length="422" mass="47268">MEFGRAEAEFLHPFPAGSGRLGKEAVIILRNFLSLSKRSAAPWTTKTTGTLQTLNTELGLFNAFKPRREPRQPPRATPTRTANRGAQRDTLVTSGAHSQELKTVGKTPKTGMLNRRRRQQTPTFLEGTPGRYLKRETPLPVPSCNGSFQALTTASQSMRQSTQSLDQGNVSRVSGLTNRPKPELSSQSFNDSRSAHQSLAKKGLVPSLSIDNVTQYGTRVGEYDDGAQRVVSMSLQSLPGRAISTSIVGESPSGGSAEEDLPLPPNWAVEVTADGIRYYVDHNTRRTHWIHPLVKENLPPGWIKQFDTSNGVVYYNEIEGRSQLDHPGLATPVLVQASEPGARLSQHAESTIENLNIINEDIPDWLRLYSRAPWPLFRLTQLQKCDRQLMKLYKQEVIDTVIKYERFRREISKEIANRQRQF</sequence>
<dbReference type="Pfam" id="PF00397">
    <property type="entry name" value="WW"/>
    <property type="match status" value="2"/>
</dbReference>
<keyword evidence="5" id="KW-1185">Reference proteome</keyword>
<feature type="domain" description="SARAH" evidence="3">
    <location>
        <begin position="371"/>
        <end position="418"/>
    </location>
</feature>
<dbReference type="SUPFAM" id="SSF51045">
    <property type="entry name" value="WW domain"/>
    <property type="match status" value="2"/>
</dbReference>
<dbReference type="PANTHER" id="PTHR47522">
    <property type="entry name" value="SALVADOR FAMILY WW DOMAIN-CONTAINING PROTEIN 1"/>
    <property type="match status" value="1"/>
</dbReference>
<dbReference type="GO" id="GO:0006915">
    <property type="term" value="P:apoptotic process"/>
    <property type="evidence" value="ECO:0007669"/>
    <property type="project" value="InterPro"/>
</dbReference>
<evidence type="ECO:0000259" key="2">
    <source>
        <dbReference type="PROSITE" id="PS50020"/>
    </source>
</evidence>
<evidence type="ECO:0000259" key="3">
    <source>
        <dbReference type="PROSITE" id="PS50951"/>
    </source>
</evidence>
<feature type="region of interest" description="Disordered" evidence="1">
    <location>
        <begin position="63"/>
        <end position="200"/>
    </location>
</feature>
<dbReference type="PROSITE" id="PS50020">
    <property type="entry name" value="WW_DOMAIN_2"/>
    <property type="match status" value="2"/>
</dbReference>
<feature type="compositionally biased region" description="Polar residues" evidence="1">
    <location>
        <begin position="184"/>
        <end position="197"/>
    </location>
</feature>
<evidence type="ECO:0000313" key="4">
    <source>
        <dbReference type="EMBL" id="VDM41609.1"/>
    </source>
</evidence>
<dbReference type="InterPro" id="IPR011524">
    <property type="entry name" value="SARAH_dom"/>
</dbReference>
<dbReference type="CDD" id="cd00201">
    <property type="entry name" value="WW"/>
    <property type="match status" value="2"/>
</dbReference>
<dbReference type="InterPro" id="IPR036020">
    <property type="entry name" value="WW_dom_sf"/>
</dbReference>
<dbReference type="SMART" id="SM00456">
    <property type="entry name" value="WW"/>
    <property type="match status" value="2"/>
</dbReference>
<dbReference type="GO" id="GO:0035329">
    <property type="term" value="P:hippo signaling"/>
    <property type="evidence" value="ECO:0007669"/>
    <property type="project" value="InterPro"/>
</dbReference>
<proteinExistence type="predicted"/>
<feature type="domain" description="WW" evidence="2">
    <location>
        <begin position="261"/>
        <end position="294"/>
    </location>
</feature>
<organism evidence="5 6">
    <name type="scientific">Toxocara canis</name>
    <name type="common">Canine roundworm</name>
    <dbReference type="NCBI Taxonomy" id="6265"/>
    <lineage>
        <taxon>Eukaryota</taxon>
        <taxon>Metazoa</taxon>
        <taxon>Ecdysozoa</taxon>
        <taxon>Nematoda</taxon>
        <taxon>Chromadorea</taxon>
        <taxon>Rhabditida</taxon>
        <taxon>Spirurina</taxon>
        <taxon>Ascaridomorpha</taxon>
        <taxon>Ascaridoidea</taxon>
        <taxon>Toxocaridae</taxon>
        <taxon>Toxocara</taxon>
    </lineage>
</organism>
<dbReference type="GO" id="GO:0005829">
    <property type="term" value="C:cytosol"/>
    <property type="evidence" value="ECO:0007669"/>
    <property type="project" value="TreeGrafter"/>
</dbReference>
<dbReference type="AlphaFoldDB" id="A0A183UP68"/>
<dbReference type="InterPro" id="IPR001202">
    <property type="entry name" value="WW_dom"/>
</dbReference>
<evidence type="ECO:0000256" key="1">
    <source>
        <dbReference type="SAM" id="MobiDB-lite"/>
    </source>
</evidence>
<feature type="domain" description="WW" evidence="2">
    <location>
        <begin position="296"/>
        <end position="329"/>
    </location>
</feature>
<dbReference type="InterPro" id="IPR030030">
    <property type="entry name" value="Sav"/>
</dbReference>
<dbReference type="Proteomes" id="UP000050794">
    <property type="component" value="Unassembled WGS sequence"/>
</dbReference>
<gene>
    <name evidence="4" type="ORF">TCNE_LOCUS10288</name>
</gene>
<dbReference type="PROSITE" id="PS50951">
    <property type="entry name" value="SARAH"/>
    <property type="match status" value="1"/>
</dbReference>
<evidence type="ECO:0000313" key="6">
    <source>
        <dbReference type="WBParaSite" id="TCNE_0001028801-mRNA-1"/>
    </source>
</evidence>
<protein>
    <submittedName>
        <fullName evidence="6">Protein salvador-like protein 1</fullName>
    </submittedName>
</protein>
<dbReference type="WBParaSite" id="TCNE_0001028801-mRNA-1">
    <property type="protein sequence ID" value="TCNE_0001028801-mRNA-1"/>
    <property type="gene ID" value="TCNE_0001028801"/>
</dbReference>
<reference evidence="4 5" key="2">
    <citation type="submission" date="2018-11" db="EMBL/GenBank/DDBJ databases">
        <authorList>
            <consortium name="Pathogen Informatics"/>
        </authorList>
    </citation>
    <scope>NUCLEOTIDE SEQUENCE [LARGE SCALE GENOMIC DNA]</scope>
</reference>
<dbReference type="GO" id="GO:0043065">
    <property type="term" value="P:positive regulation of apoptotic process"/>
    <property type="evidence" value="ECO:0007669"/>
    <property type="project" value="TreeGrafter"/>
</dbReference>
<feature type="compositionally biased region" description="Polar residues" evidence="1">
    <location>
        <begin position="144"/>
        <end position="177"/>
    </location>
</feature>
<dbReference type="PANTHER" id="PTHR47522:SF2">
    <property type="entry name" value="PROTEIN SALVADOR HOMOLOG 1"/>
    <property type="match status" value="1"/>
</dbReference>
<dbReference type="GO" id="GO:0060090">
    <property type="term" value="F:molecular adaptor activity"/>
    <property type="evidence" value="ECO:0007669"/>
    <property type="project" value="InterPro"/>
</dbReference>
<accession>A0A183UP68</accession>